<dbReference type="Proteomes" id="UP000530571">
    <property type="component" value="Unassembled WGS sequence"/>
</dbReference>
<dbReference type="InterPro" id="IPR037068">
    <property type="entry name" value="DNA_primase_core_N_sf"/>
</dbReference>
<evidence type="ECO:0000256" key="15">
    <source>
        <dbReference type="SAM" id="Coils"/>
    </source>
</evidence>
<reference evidence="18 19" key="1">
    <citation type="submission" date="2020-08" db="EMBL/GenBank/DDBJ databases">
        <title>Genomic Encyclopedia of Type Strains, Phase IV (KMG-IV): sequencing the most valuable type-strain genomes for metagenomic binning, comparative biology and taxonomic classification.</title>
        <authorList>
            <person name="Goeker M."/>
        </authorList>
    </citation>
    <scope>NUCLEOTIDE SEQUENCE [LARGE SCALE GENOMIC DNA]</scope>
    <source>
        <strain evidence="18 19">DSM 28101</strain>
    </source>
</reference>
<dbReference type="CDD" id="cd03364">
    <property type="entry name" value="TOPRIM_DnaG_primases"/>
    <property type="match status" value="1"/>
</dbReference>
<dbReference type="InterPro" id="IPR036977">
    <property type="entry name" value="DNA_primase_Znf_CHC2"/>
</dbReference>
<evidence type="ECO:0000256" key="4">
    <source>
        <dbReference type="ARBA" id="ARBA00022695"/>
    </source>
</evidence>
<dbReference type="GO" id="GO:0003899">
    <property type="term" value="F:DNA-directed RNA polymerase activity"/>
    <property type="evidence" value="ECO:0007669"/>
    <property type="project" value="UniProtKB-UniRule"/>
</dbReference>
<dbReference type="RefSeq" id="WP_183490288.1">
    <property type="nucleotide sequence ID" value="NZ_JACIDZ010000016.1"/>
</dbReference>
<dbReference type="GO" id="GO:0003677">
    <property type="term" value="F:DNA binding"/>
    <property type="evidence" value="ECO:0007669"/>
    <property type="project" value="UniProtKB-KW"/>
</dbReference>
<comment type="similarity">
    <text evidence="12 13">Belongs to the DnaG primase family.</text>
</comment>
<dbReference type="InterPro" id="IPR050219">
    <property type="entry name" value="DnaG_primase"/>
</dbReference>
<feature type="coiled-coil region" evidence="15">
    <location>
        <begin position="577"/>
        <end position="604"/>
    </location>
</feature>
<comment type="catalytic activity">
    <reaction evidence="12">
        <text>ssDNA + n NTP = ssDNA/pppN(pN)n-1 hybrid + (n-1) diphosphate.</text>
        <dbReference type="EC" id="2.7.7.101"/>
    </reaction>
</comment>
<evidence type="ECO:0000256" key="10">
    <source>
        <dbReference type="ARBA" id="ARBA00023125"/>
    </source>
</evidence>
<dbReference type="InterPro" id="IPR030846">
    <property type="entry name" value="DnaG_bac"/>
</dbReference>
<accession>A0A7W6PB57</accession>
<evidence type="ECO:0000256" key="6">
    <source>
        <dbReference type="ARBA" id="ARBA00022723"/>
    </source>
</evidence>
<dbReference type="FunFam" id="3.40.1360.10:FF:000002">
    <property type="entry name" value="DNA primase"/>
    <property type="match status" value="1"/>
</dbReference>
<dbReference type="SUPFAM" id="SSF57783">
    <property type="entry name" value="Zinc beta-ribbon"/>
    <property type="match status" value="1"/>
</dbReference>
<evidence type="ECO:0000256" key="2">
    <source>
        <dbReference type="ARBA" id="ARBA00022515"/>
    </source>
</evidence>
<dbReference type="PANTHER" id="PTHR30313:SF2">
    <property type="entry name" value="DNA PRIMASE"/>
    <property type="match status" value="1"/>
</dbReference>
<dbReference type="HAMAP" id="MF_00974">
    <property type="entry name" value="DNA_primase_DnaG"/>
    <property type="match status" value="1"/>
</dbReference>
<feature type="domain" description="Toprim" evidence="17">
    <location>
        <begin position="265"/>
        <end position="347"/>
    </location>
</feature>
<dbReference type="EMBL" id="JACIDZ010000016">
    <property type="protein sequence ID" value="MBB4124087.1"/>
    <property type="molecule type" value="Genomic_DNA"/>
</dbReference>
<evidence type="ECO:0000313" key="18">
    <source>
        <dbReference type="EMBL" id="MBB4124087.1"/>
    </source>
</evidence>
<evidence type="ECO:0000256" key="14">
    <source>
        <dbReference type="PIRSR" id="PIRSR002811-1"/>
    </source>
</evidence>
<dbReference type="InterPro" id="IPR034151">
    <property type="entry name" value="TOPRIM_DnaG_bac"/>
</dbReference>
<comment type="caution">
    <text evidence="18">The sequence shown here is derived from an EMBL/GenBank/DDBJ whole genome shotgun (WGS) entry which is preliminary data.</text>
</comment>
<dbReference type="Pfam" id="PF08275">
    <property type="entry name" value="DNAG_N"/>
    <property type="match status" value="1"/>
</dbReference>
<evidence type="ECO:0000256" key="5">
    <source>
        <dbReference type="ARBA" id="ARBA00022705"/>
    </source>
</evidence>
<dbReference type="Gene3D" id="3.90.980.10">
    <property type="entry name" value="DNA primase, catalytic core, N-terminal domain"/>
    <property type="match status" value="1"/>
</dbReference>
<keyword evidence="6 12" id="KW-0479">Metal-binding</keyword>
<evidence type="ECO:0000256" key="1">
    <source>
        <dbReference type="ARBA" id="ARBA00022478"/>
    </source>
</evidence>
<dbReference type="GO" id="GO:0005737">
    <property type="term" value="C:cytoplasm"/>
    <property type="evidence" value="ECO:0007669"/>
    <property type="project" value="TreeGrafter"/>
</dbReference>
<name>A0A7W6PB57_9HYPH</name>
<comment type="cofactor">
    <cofactor evidence="12 13 14">
        <name>Zn(2+)</name>
        <dbReference type="ChEBI" id="CHEBI:29105"/>
    </cofactor>
    <text evidence="12 13 14">Binds 1 zinc ion per monomer.</text>
</comment>
<gene>
    <name evidence="12" type="primary">dnaG</name>
    <name evidence="18" type="ORF">GGR30_004039</name>
</gene>
<dbReference type="Pfam" id="PF01807">
    <property type="entry name" value="Zn_ribbon_DnaG"/>
    <property type="match status" value="1"/>
</dbReference>
<evidence type="ECO:0000313" key="19">
    <source>
        <dbReference type="Proteomes" id="UP000530571"/>
    </source>
</evidence>
<evidence type="ECO:0000256" key="12">
    <source>
        <dbReference type="HAMAP-Rule" id="MF_00974"/>
    </source>
</evidence>
<evidence type="ECO:0000256" key="11">
    <source>
        <dbReference type="ARBA" id="ARBA00023163"/>
    </source>
</evidence>
<dbReference type="GO" id="GO:0000428">
    <property type="term" value="C:DNA-directed RNA polymerase complex"/>
    <property type="evidence" value="ECO:0007669"/>
    <property type="project" value="UniProtKB-KW"/>
</dbReference>
<feature type="region of interest" description="Disordered" evidence="16">
    <location>
        <begin position="432"/>
        <end position="461"/>
    </location>
</feature>
<protein>
    <recommendedName>
        <fullName evidence="12 13">DNA primase</fullName>
        <ecNumber evidence="12">2.7.7.101</ecNumber>
    </recommendedName>
</protein>
<dbReference type="PROSITE" id="PS50880">
    <property type="entry name" value="TOPRIM"/>
    <property type="match status" value="1"/>
</dbReference>
<keyword evidence="15" id="KW-0175">Coiled coil</keyword>
<keyword evidence="19" id="KW-1185">Reference proteome</keyword>
<evidence type="ECO:0000256" key="8">
    <source>
        <dbReference type="ARBA" id="ARBA00022833"/>
    </source>
</evidence>
<keyword evidence="8 12" id="KW-0862">Zinc</keyword>
<dbReference type="Pfam" id="PF13662">
    <property type="entry name" value="Toprim_4"/>
    <property type="match status" value="1"/>
</dbReference>
<proteinExistence type="inferred from homology"/>
<dbReference type="AlphaFoldDB" id="A0A7W6PB57"/>
<evidence type="ECO:0000256" key="13">
    <source>
        <dbReference type="PIRNR" id="PIRNR002811"/>
    </source>
</evidence>
<keyword evidence="11 12" id="KW-0804">Transcription</keyword>
<dbReference type="SMART" id="SM00400">
    <property type="entry name" value="ZnF_CHCC"/>
    <property type="match status" value="1"/>
</dbReference>
<keyword evidence="1 12" id="KW-0240">DNA-directed RNA polymerase</keyword>
<keyword evidence="10 12" id="KW-0238">DNA-binding</keyword>
<keyword evidence="5 12" id="KW-0235">DNA replication</keyword>
<feature type="zinc finger region" description="CHC2-type" evidence="12 14">
    <location>
        <begin position="43"/>
        <end position="67"/>
    </location>
</feature>
<dbReference type="SUPFAM" id="SSF56731">
    <property type="entry name" value="DNA primase core"/>
    <property type="match status" value="1"/>
</dbReference>
<keyword evidence="9" id="KW-0460">Magnesium</keyword>
<dbReference type="EC" id="2.7.7.101" evidence="12"/>
<evidence type="ECO:0000256" key="9">
    <source>
        <dbReference type="ARBA" id="ARBA00022842"/>
    </source>
</evidence>
<keyword evidence="3 12" id="KW-0808">Transferase</keyword>
<dbReference type="NCBIfam" id="TIGR01391">
    <property type="entry name" value="dnaG"/>
    <property type="match status" value="1"/>
</dbReference>
<dbReference type="GO" id="GO:0008270">
    <property type="term" value="F:zinc ion binding"/>
    <property type="evidence" value="ECO:0007669"/>
    <property type="project" value="UniProtKB-UniRule"/>
</dbReference>
<dbReference type="Gene3D" id="3.90.580.10">
    <property type="entry name" value="Zinc finger, CHC2-type domain"/>
    <property type="match status" value="1"/>
</dbReference>
<dbReference type="GO" id="GO:0006269">
    <property type="term" value="P:DNA replication, synthesis of primer"/>
    <property type="evidence" value="ECO:0007669"/>
    <property type="project" value="UniProtKB-UniRule"/>
</dbReference>
<evidence type="ECO:0000256" key="7">
    <source>
        <dbReference type="ARBA" id="ARBA00022771"/>
    </source>
</evidence>
<dbReference type="InterPro" id="IPR006295">
    <property type="entry name" value="DNA_primase_DnaG"/>
</dbReference>
<organism evidence="18 19">
    <name type="scientific">Martelella radicis</name>
    <dbReference type="NCBI Taxonomy" id="1397476"/>
    <lineage>
        <taxon>Bacteria</taxon>
        <taxon>Pseudomonadati</taxon>
        <taxon>Pseudomonadota</taxon>
        <taxon>Alphaproteobacteria</taxon>
        <taxon>Hyphomicrobiales</taxon>
        <taxon>Aurantimonadaceae</taxon>
        <taxon>Martelella</taxon>
    </lineage>
</organism>
<comment type="function">
    <text evidence="12 13">RNA polymerase that catalyzes the synthesis of short RNA molecules used as primers for DNA polymerase during DNA replication.</text>
</comment>
<evidence type="ECO:0000259" key="17">
    <source>
        <dbReference type="PROSITE" id="PS50880"/>
    </source>
</evidence>
<dbReference type="InterPro" id="IPR002694">
    <property type="entry name" value="Znf_CHC2"/>
</dbReference>
<dbReference type="SMART" id="SM00493">
    <property type="entry name" value="TOPRIM"/>
    <property type="match status" value="1"/>
</dbReference>
<keyword evidence="4 12" id="KW-0548">Nucleotidyltransferase</keyword>
<comment type="subunit">
    <text evidence="12">Monomer. Interacts with DnaB.</text>
</comment>
<sequence length="651" mass="72359">MRFPPSFLDEIRDRVPISSVIGQRVSWDRKKTNAGRGDYWACCPFHGEKTPSFHCEDRKGRYHCFGCGVSGDHFRFLTDLDSMSFPEAVQRIADMAGVPMPAMDPQAEKREEKRRTLIDVMELAAAFFQDRLQASDGAKARAYLRERGLSARTIDTFRLGYAPESRNALKEFLAAKGVERQEIEACGLVVHGPDIAVSYDRFRDRIMFPILSSREKVIAFGGRAMRPDALAKYLNSNETELFHKGNVLFNFARARRALSGADGAGTVIAVEGYMDVIALHQAGIENAVAPLGTALTENQLQLLWRMTSEPVLCFDGDSAGQRAADRAAGVALPLLKPGHSLKFAYLPEGKDPDDLVREGGRQAFEQIMRQARPLADTVFEREAGQDDNATPERRAAIEARINTLVQTIGDENVRRHYQQDFRNRLYQRFRGGPRGGGFPPKGARGRGLEAQRTGGFSPSERLSRSPLASFRLAGATLTFRECQLVFCLLTHPELAREDFDSIAALSFDAAEMRAFWPAFLAEASRPDAGRERLRQRLEDAGFGALINQLKNHVSRNVSWIAGPDAALEDVREVYRQALSLHNRARSLARQKAEIEREIGEATEEGNLELLEELMPALITVQNEISRIDNQEAEIEGFGLMSGRGGRSGATG</sequence>
<comment type="domain">
    <text evidence="12">Contains an N-terminal zinc-binding domain, a central core domain that contains the primase activity, and a C-terminal DnaB-binding domain.</text>
</comment>
<dbReference type="InterPro" id="IPR013264">
    <property type="entry name" value="DNAG_N"/>
</dbReference>
<dbReference type="FunFam" id="3.90.980.10:FF:000001">
    <property type="entry name" value="DNA primase"/>
    <property type="match status" value="1"/>
</dbReference>
<dbReference type="PIRSF" id="PIRSF002811">
    <property type="entry name" value="DnaG"/>
    <property type="match status" value="1"/>
</dbReference>
<dbReference type="GO" id="GO:1990077">
    <property type="term" value="C:primosome complex"/>
    <property type="evidence" value="ECO:0007669"/>
    <property type="project" value="UniProtKB-KW"/>
</dbReference>
<dbReference type="InterPro" id="IPR006171">
    <property type="entry name" value="TOPRIM_dom"/>
</dbReference>
<dbReference type="Gene3D" id="3.40.1360.10">
    <property type="match status" value="1"/>
</dbReference>
<keyword evidence="2 12" id="KW-0639">Primosome</keyword>
<evidence type="ECO:0000256" key="16">
    <source>
        <dbReference type="SAM" id="MobiDB-lite"/>
    </source>
</evidence>
<keyword evidence="7 12" id="KW-0863">Zinc-finger</keyword>
<dbReference type="PANTHER" id="PTHR30313">
    <property type="entry name" value="DNA PRIMASE"/>
    <property type="match status" value="1"/>
</dbReference>
<evidence type="ECO:0000256" key="3">
    <source>
        <dbReference type="ARBA" id="ARBA00022679"/>
    </source>
</evidence>